<keyword evidence="1" id="KW-1133">Transmembrane helix</keyword>
<proteinExistence type="predicted"/>
<evidence type="ECO:0000313" key="4">
    <source>
        <dbReference type="Proteomes" id="UP001373714"/>
    </source>
</evidence>
<evidence type="ECO:0000256" key="2">
    <source>
        <dbReference type="SAM" id="SignalP"/>
    </source>
</evidence>
<sequence length="275" mass="29047">MARQHFATLFVLLCLLFSSVNLVNAVPNSVCVDKGINSLRPCAITCIGCVGVPDQIAYWLGCGNDPANECWCSTGLYHIATSGLSSCISNSCTIGGWEDDYTNAVGFYTSYCQKAGFTAVAGPVDAPADPTPTQNPNTVVATNAIVVTETVVESTTVTGGTTTVVTDITITSVTGTRTTEIPTSVTQLVFSTYTTVLNDTSAAQLAAEWTGAQGSSKYEKVAIAVGVVCGVIIVALIAWIIYLRSRNAMLEAMLQNGPPMGGTQDYDRRPRPRYT</sequence>
<reference evidence="3 4" key="1">
    <citation type="submission" date="2019-10" db="EMBL/GenBank/DDBJ databases">
        <authorList>
            <person name="Palmer J.M."/>
        </authorList>
    </citation>
    <scope>NUCLEOTIDE SEQUENCE [LARGE SCALE GENOMIC DNA]</scope>
    <source>
        <strain evidence="3 4">TWF730</strain>
    </source>
</reference>
<keyword evidence="4" id="KW-1185">Reference proteome</keyword>
<feature type="chain" id="PRO_5043463095" evidence="2">
    <location>
        <begin position="26"/>
        <end position="275"/>
    </location>
</feature>
<dbReference type="Proteomes" id="UP001373714">
    <property type="component" value="Unassembled WGS sequence"/>
</dbReference>
<evidence type="ECO:0000313" key="3">
    <source>
        <dbReference type="EMBL" id="KAK6358741.1"/>
    </source>
</evidence>
<keyword evidence="2" id="KW-0732">Signal</keyword>
<dbReference type="EMBL" id="JAVHNS010000004">
    <property type="protein sequence ID" value="KAK6358741.1"/>
    <property type="molecule type" value="Genomic_DNA"/>
</dbReference>
<evidence type="ECO:0000256" key="1">
    <source>
        <dbReference type="SAM" id="Phobius"/>
    </source>
</evidence>
<comment type="caution">
    <text evidence="3">The sequence shown here is derived from an EMBL/GenBank/DDBJ whole genome shotgun (WGS) entry which is preliminary data.</text>
</comment>
<keyword evidence="1" id="KW-0812">Transmembrane</keyword>
<feature type="signal peptide" evidence="2">
    <location>
        <begin position="1"/>
        <end position="25"/>
    </location>
</feature>
<protein>
    <submittedName>
        <fullName evidence="3">Uncharacterized protein</fullName>
    </submittedName>
</protein>
<organism evidence="3 4">
    <name type="scientific">Orbilia blumenaviensis</name>
    <dbReference type="NCBI Taxonomy" id="1796055"/>
    <lineage>
        <taxon>Eukaryota</taxon>
        <taxon>Fungi</taxon>
        <taxon>Dikarya</taxon>
        <taxon>Ascomycota</taxon>
        <taxon>Pezizomycotina</taxon>
        <taxon>Orbiliomycetes</taxon>
        <taxon>Orbiliales</taxon>
        <taxon>Orbiliaceae</taxon>
        <taxon>Orbilia</taxon>
    </lineage>
</organism>
<name>A0AAV9V9Q6_9PEZI</name>
<accession>A0AAV9V9Q6</accession>
<dbReference type="AlphaFoldDB" id="A0AAV9V9Q6"/>
<keyword evidence="1" id="KW-0472">Membrane</keyword>
<gene>
    <name evidence="3" type="ORF">TWF730_008063</name>
</gene>
<feature type="transmembrane region" description="Helical" evidence="1">
    <location>
        <begin position="221"/>
        <end position="243"/>
    </location>
</feature>